<protein>
    <submittedName>
        <fullName evidence="2">Uncharacterized protein</fullName>
    </submittedName>
</protein>
<reference evidence="2 3" key="1">
    <citation type="journal article" date="2020" name="IScience">
        <title>Genome Sequencing of the Endangered Kingdonia uniflora (Circaeasteraceae, Ranunculales) Reveals Potential Mechanisms of Evolutionary Specialization.</title>
        <authorList>
            <person name="Sun Y."/>
            <person name="Deng T."/>
            <person name="Zhang A."/>
            <person name="Moore M.J."/>
            <person name="Landis J.B."/>
            <person name="Lin N."/>
            <person name="Zhang H."/>
            <person name="Zhang X."/>
            <person name="Huang J."/>
            <person name="Zhang X."/>
            <person name="Sun H."/>
            <person name="Wang H."/>
        </authorList>
    </citation>
    <scope>NUCLEOTIDE SEQUENCE [LARGE SCALE GENOMIC DNA]</scope>
    <source>
        <strain evidence="2">TB1705</strain>
        <tissue evidence="2">Leaf</tissue>
    </source>
</reference>
<evidence type="ECO:0000313" key="2">
    <source>
        <dbReference type="EMBL" id="KAF6151845.1"/>
    </source>
</evidence>
<evidence type="ECO:0000256" key="1">
    <source>
        <dbReference type="SAM" id="MobiDB-lite"/>
    </source>
</evidence>
<dbReference type="PANTHER" id="PTHR48466:SF2">
    <property type="entry name" value="OS10G0509000 PROTEIN"/>
    <property type="match status" value="1"/>
</dbReference>
<dbReference type="GO" id="GO:0006298">
    <property type="term" value="P:mismatch repair"/>
    <property type="evidence" value="ECO:0007669"/>
    <property type="project" value="InterPro"/>
</dbReference>
<dbReference type="GO" id="GO:0030983">
    <property type="term" value="F:mismatched DNA binding"/>
    <property type="evidence" value="ECO:0007669"/>
    <property type="project" value="InterPro"/>
</dbReference>
<feature type="region of interest" description="Disordered" evidence="1">
    <location>
        <begin position="1"/>
        <end position="32"/>
    </location>
</feature>
<accession>A0A7J7MAD0</accession>
<keyword evidence="3" id="KW-1185">Reference proteome</keyword>
<organism evidence="2 3">
    <name type="scientific">Kingdonia uniflora</name>
    <dbReference type="NCBI Taxonomy" id="39325"/>
    <lineage>
        <taxon>Eukaryota</taxon>
        <taxon>Viridiplantae</taxon>
        <taxon>Streptophyta</taxon>
        <taxon>Embryophyta</taxon>
        <taxon>Tracheophyta</taxon>
        <taxon>Spermatophyta</taxon>
        <taxon>Magnoliopsida</taxon>
        <taxon>Ranunculales</taxon>
        <taxon>Circaeasteraceae</taxon>
        <taxon>Kingdonia</taxon>
    </lineage>
</organism>
<dbReference type="InterPro" id="IPR045076">
    <property type="entry name" value="MutS"/>
</dbReference>
<dbReference type="OrthoDB" id="1732264at2759"/>
<comment type="caution">
    <text evidence="2">The sequence shown here is derived from an EMBL/GenBank/DDBJ whole genome shotgun (WGS) entry which is preliminary data.</text>
</comment>
<dbReference type="AlphaFoldDB" id="A0A7J7MAD0"/>
<evidence type="ECO:0000313" key="3">
    <source>
        <dbReference type="Proteomes" id="UP000541444"/>
    </source>
</evidence>
<dbReference type="GO" id="GO:0005524">
    <property type="term" value="F:ATP binding"/>
    <property type="evidence" value="ECO:0007669"/>
    <property type="project" value="InterPro"/>
</dbReference>
<dbReference type="PANTHER" id="PTHR48466">
    <property type="entry name" value="OS10G0509000 PROTEIN-RELATED"/>
    <property type="match status" value="1"/>
</dbReference>
<proteinExistence type="predicted"/>
<dbReference type="GO" id="GO:0140664">
    <property type="term" value="F:ATP-dependent DNA damage sensor activity"/>
    <property type="evidence" value="ECO:0007669"/>
    <property type="project" value="InterPro"/>
</dbReference>
<dbReference type="Proteomes" id="UP000541444">
    <property type="component" value="Unassembled WGS sequence"/>
</dbReference>
<gene>
    <name evidence="2" type="ORF">GIB67_010419</name>
</gene>
<feature type="compositionally biased region" description="Polar residues" evidence="1">
    <location>
        <begin position="11"/>
        <end position="29"/>
    </location>
</feature>
<feature type="compositionally biased region" description="Basic and acidic residues" evidence="1">
    <location>
        <begin position="1"/>
        <end position="10"/>
    </location>
</feature>
<name>A0A7J7MAD0_9MAGN</name>
<dbReference type="EMBL" id="JACGCM010001659">
    <property type="protein sequence ID" value="KAF6151845.1"/>
    <property type="molecule type" value="Genomic_DNA"/>
</dbReference>
<sequence length="160" mass="17290">MLNEGQKVKDSNSFTRQSQFSNQLPQTQKSSSSSVVNNSLRVLEWDKVCDSVASFAGTSLESKRLLAKTNTAVKMINYGGSGGMDFSGIDVALVESAIGRASRGSAMYGNEVLAIVSFMLFCQALQYNVKVASNKGIPYFAEVYSFIGSVFDPDSIARLL</sequence>